<dbReference type="Pfam" id="PF13410">
    <property type="entry name" value="GST_C_2"/>
    <property type="match status" value="1"/>
</dbReference>
<gene>
    <name evidence="3" type="ordered locus">Ping_1043</name>
</gene>
<organism evidence="3 4">
    <name type="scientific">Psychromonas ingrahamii (strain DSM 17664 / CCUG 51855 / 37)</name>
    <dbReference type="NCBI Taxonomy" id="357804"/>
    <lineage>
        <taxon>Bacteria</taxon>
        <taxon>Pseudomonadati</taxon>
        <taxon>Pseudomonadota</taxon>
        <taxon>Gammaproteobacteria</taxon>
        <taxon>Alteromonadales</taxon>
        <taxon>Psychromonadaceae</taxon>
        <taxon>Psychromonas</taxon>
    </lineage>
</organism>
<keyword evidence="4" id="KW-1185">Reference proteome</keyword>
<evidence type="ECO:0000259" key="2">
    <source>
        <dbReference type="PROSITE" id="PS50405"/>
    </source>
</evidence>
<dbReference type="InterPro" id="IPR036249">
    <property type="entry name" value="Thioredoxin-like_sf"/>
</dbReference>
<dbReference type="PROSITE" id="PS50405">
    <property type="entry name" value="GST_CTER"/>
    <property type="match status" value="1"/>
</dbReference>
<dbReference type="SUPFAM" id="SSF47616">
    <property type="entry name" value="GST C-terminal domain-like"/>
    <property type="match status" value="1"/>
</dbReference>
<feature type="domain" description="GST C-terminal" evidence="2">
    <location>
        <begin position="79"/>
        <end position="209"/>
    </location>
</feature>
<keyword evidence="3" id="KW-0808">Transferase</keyword>
<dbReference type="EMBL" id="CP000510">
    <property type="protein sequence ID" value="ABM02882.1"/>
    <property type="molecule type" value="Genomic_DNA"/>
</dbReference>
<dbReference type="KEGG" id="pin:Ping_1043"/>
<dbReference type="Gene3D" id="1.20.1050.10">
    <property type="match status" value="1"/>
</dbReference>
<dbReference type="OrthoDB" id="9813092at2"/>
<dbReference type="AlphaFoldDB" id="A1STR7"/>
<evidence type="ECO:0000259" key="1">
    <source>
        <dbReference type="PROSITE" id="PS50404"/>
    </source>
</evidence>
<dbReference type="STRING" id="357804.Ping_1043"/>
<dbReference type="GO" id="GO:0016740">
    <property type="term" value="F:transferase activity"/>
    <property type="evidence" value="ECO:0007669"/>
    <property type="project" value="UniProtKB-KW"/>
</dbReference>
<reference evidence="3 4" key="1">
    <citation type="submission" date="2007-01" db="EMBL/GenBank/DDBJ databases">
        <title>Complete sequence of Psychromonas ingrahamii 37.</title>
        <authorList>
            <consortium name="US DOE Joint Genome Institute"/>
            <person name="Copeland A."/>
            <person name="Lucas S."/>
            <person name="Lapidus A."/>
            <person name="Barry K."/>
            <person name="Detter J.C."/>
            <person name="Glavina del Rio T."/>
            <person name="Hammon N."/>
            <person name="Israni S."/>
            <person name="Dalin E."/>
            <person name="Tice H."/>
            <person name="Pitluck S."/>
            <person name="Thompson L.S."/>
            <person name="Brettin T."/>
            <person name="Bruce D."/>
            <person name="Han C."/>
            <person name="Tapia R."/>
            <person name="Schmutz J."/>
            <person name="Larimer F."/>
            <person name="Land M."/>
            <person name="Hauser L."/>
            <person name="Kyrpides N."/>
            <person name="Ivanova N."/>
            <person name="Staley J."/>
            <person name="Richardson P."/>
        </authorList>
    </citation>
    <scope>NUCLEOTIDE SEQUENCE [LARGE SCALE GENOMIC DNA]</scope>
    <source>
        <strain evidence="3 4">37</strain>
    </source>
</reference>
<evidence type="ECO:0000313" key="3">
    <source>
        <dbReference type="EMBL" id="ABM02882.1"/>
    </source>
</evidence>
<dbReference type="PROSITE" id="PS50404">
    <property type="entry name" value="GST_NTER"/>
    <property type="match status" value="1"/>
</dbReference>
<accession>A1STR7</accession>
<dbReference type="CDD" id="cd03060">
    <property type="entry name" value="GST_N_Omega_like"/>
    <property type="match status" value="1"/>
</dbReference>
<dbReference type="InterPro" id="IPR010987">
    <property type="entry name" value="Glutathione-S-Trfase_C-like"/>
</dbReference>
<dbReference type="PANTHER" id="PTHR43968">
    <property type="match status" value="1"/>
</dbReference>
<dbReference type="Pfam" id="PF13417">
    <property type="entry name" value="GST_N_3"/>
    <property type="match status" value="1"/>
</dbReference>
<dbReference type="HOGENOM" id="CLU_090620_0_0_6"/>
<dbReference type="eggNOG" id="COG0625">
    <property type="taxonomic scope" value="Bacteria"/>
</dbReference>
<name>A1STR7_PSYIN</name>
<dbReference type="SUPFAM" id="SSF52833">
    <property type="entry name" value="Thioredoxin-like"/>
    <property type="match status" value="1"/>
</dbReference>
<dbReference type="Gene3D" id="3.40.30.10">
    <property type="entry name" value="Glutaredoxin"/>
    <property type="match status" value="1"/>
</dbReference>
<dbReference type="RefSeq" id="WP_011769445.1">
    <property type="nucleotide sequence ID" value="NC_008709.1"/>
</dbReference>
<dbReference type="PANTHER" id="PTHR43968:SF6">
    <property type="entry name" value="GLUTATHIONE S-TRANSFERASE OMEGA"/>
    <property type="match status" value="1"/>
</dbReference>
<dbReference type="CDD" id="cd03196">
    <property type="entry name" value="GST_C_5"/>
    <property type="match status" value="1"/>
</dbReference>
<dbReference type="Proteomes" id="UP000000639">
    <property type="component" value="Chromosome"/>
</dbReference>
<sequence length="213" mass="24973">MTNTLYSFRRCPYAIRARLALAVSSQSVFLREIILKNKPAEMLALSSKGTVPVLQLSDGTVVDESLDIMVWALARRDPNNWLQGSFTEMLSLIDENDFEFKGWLDKYKYADRFPEHSTLYYREHAEDFLMQLENRLSYTPYLFGQKISLADMAILPFIRQFSGVDKDWFEQSAYPFLKVWLANFINSQLFTSVMKKYPIWLESEQQSIFPEIQ</sequence>
<dbReference type="InterPro" id="IPR036282">
    <property type="entry name" value="Glutathione-S-Trfase_C_sf"/>
</dbReference>
<dbReference type="GO" id="GO:0005737">
    <property type="term" value="C:cytoplasm"/>
    <property type="evidence" value="ECO:0007669"/>
    <property type="project" value="TreeGrafter"/>
</dbReference>
<dbReference type="InterPro" id="IPR050983">
    <property type="entry name" value="GST_Omega/HSP26"/>
</dbReference>
<evidence type="ECO:0000313" key="4">
    <source>
        <dbReference type="Proteomes" id="UP000000639"/>
    </source>
</evidence>
<feature type="domain" description="GST N-terminal" evidence="1">
    <location>
        <begin position="1"/>
        <end position="80"/>
    </location>
</feature>
<dbReference type="InterPro" id="IPR004045">
    <property type="entry name" value="Glutathione_S-Trfase_N"/>
</dbReference>
<proteinExistence type="predicted"/>
<protein>
    <submittedName>
        <fullName evidence="3">Glutathione S-transferase, N-terminal domain protein</fullName>
    </submittedName>
</protein>